<name>A0A5B8CJT2_SPHSA</name>
<protein>
    <submittedName>
        <fullName evidence="1">DUF4186 domain-containing protein</fullName>
    </submittedName>
</protein>
<dbReference type="RefSeq" id="WP_044663137.1">
    <property type="nucleotide sequence ID" value="NZ_CP041016.1"/>
</dbReference>
<dbReference type="Pfam" id="PF13811">
    <property type="entry name" value="DUF4186"/>
    <property type="match status" value="1"/>
</dbReference>
<evidence type="ECO:0000313" key="1">
    <source>
        <dbReference type="EMBL" id="QDC39082.1"/>
    </source>
</evidence>
<accession>A0A5B8CJT2</accession>
<gene>
    <name evidence="1" type="ORF">FIL70_06290</name>
</gene>
<dbReference type="InterPro" id="IPR020378">
    <property type="entry name" value="DUF4186"/>
</dbReference>
<dbReference type="AlphaFoldDB" id="A0A5B8CJT2"/>
<organism evidence="1 2">
    <name type="scientific">Sphingobium fuliginis ATCC 27551</name>
    <dbReference type="NCBI Taxonomy" id="1208342"/>
    <lineage>
        <taxon>Bacteria</taxon>
        <taxon>Pseudomonadati</taxon>
        <taxon>Pseudomonadota</taxon>
        <taxon>Alphaproteobacteria</taxon>
        <taxon>Sphingomonadales</taxon>
        <taxon>Sphingomonadaceae</taxon>
        <taxon>Sphingobium</taxon>
    </lineage>
</organism>
<proteinExistence type="predicted"/>
<dbReference type="EMBL" id="CP041016">
    <property type="protein sequence ID" value="QDC39082.1"/>
    <property type="molecule type" value="Genomic_DNA"/>
</dbReference>
<dbReference type="Proteomes" id="UP000311469">
    <property type="component" value="Chromosome cSF1"/>
</dbReference>
<evidence type="ECO:0000313" key="2">
    <source>
        <dbReference type="Proteomes" id="UP000311469"/>
    </source>
</evidence>
<reference evidence="1 2" key="1">
    <citation type="submission" date="2019-06" db="EMBL/GenBank/DDBJ databases">
        <title>Genome organization and adaptive potential of archetypical organophosphate degarding Sphingobium fuliginis ATCC 27551.</title>
        <authorList>
            <person name="Sarwar A."/>
            <person name="Parthasarathy S."/>
            <person name="Singh C."/>
            <person name="Siddavattam D."/>
        </authorList>
    </citation>
    <scope>NUCLEOTIDE SEQUENCE [LARGE SCALE GENOMIC DNA]</scope>
    <source>
        <strain evidence="1 2">ATCC 27551</strain>
    </source>
</reference>
<sequence length="117" mass="13406">MDDLTPLFARLGRSAFRSRFRLNAKEQAYLAERGLDTILTHAEEFIAQRLAPELPLNDGKQTPMRGHPVFVAQHATATCCRTCLSKWHGIAADQRLSAQDQRYIVAVIRHWLSDRYQ</sequence>
<dbReference type="KEGG" id="sufl:FIL70_06290"/>